<dbReference type="PROSITE" id="PS50112">
    <property type="entry name" value="PAS"/>
    <property type="match status" value="2"/>
</dbReference>
<dbReference type="Gene3D" id="3.30.450.20">
    <property type="entry name" value="PAS domain"/>
    <property type="match status" value="2"/>
</dbReference>
<dbReference type="InterPro" id="IPR036097">
    <property type="entry name" value="HisK_dim/P_sf"/>
</dbReference>
<evidence type="ECO:0000256" key="4">
    <source>
        <dbReference type="ARBA" id="ARBA00022679"/>
    </source>
</evidence>
<dbReference type="Pfam" id="PF16927">
    <property type="entry name" value="HisKA_7TM"/>
    <property type="match status" value="1"/>
</dbReference>
<dbReference type="InterPro" id="IPR000700">
    <property type="entry name" value="PAS-assoc_C"/>
</dbReference>
<keyword evidence="11" id="KW-1133">Transmembrane helix</keyword>
<dbReference type="SUPFAM" id="SSF55785">
    <property type="entry name" value="PYP-like sensor domain (PAS domain)"/>
    <property type="match status" value="2"/>
</dbReference>
<dbReference type="PROSITE" id="PS50113">
    <property type="entry name" value="PAC"/>
    <property type="match status" value="2"/>
</dbReference>
<evidence type="ECO:0000259" key="15">
    <source>
        <dbReference type="PROSITE" id="PS50113"/>
    </source>
</evidence>
<dbReference type="AlphaFoldDB" id="A0A1M6WYN4"/>
<evidence type="ECO:0000313" key="17">
    <source>
        <dbReference type="Proteomes" id="UP000183994"/>
    </source>
</evidence>
<feature type="transmembrane region" description="Helical" evidence="11">
    <location>
        <begin position="138"/>
        <end position="162"/>
    </location>
</feature>
<dbReference type="InterPro" id="IPR031621">
    <property type="entry name" value="HisKA_7TM"/>
</dbReference>
<dbReference type="GO" id="GO:0000155">
    <property type="term" value="F:phosphorelay sensor kinase activity"/>
    <property type="evidence" value="ECO:0007669"/>
    <property type="project" value="InterPro"/>
</dbReference>
<dbReference type="PROSITE" id="PS50109">
    <property type="entry name" value="HIS_KIN"/>
    <property type="match status" value="1"/>
</dbReference>
<dbReference type="SMART" id="SM00448">
    <property type="entry name" value="REC"/>
    <property type="match status" value="1"/>
</dbReference>
<keyword evidence="3 9" id="KW-0597">Phosphoprotein</keyword>
<feature type="transmembrane region" description="Helical" evidence="11">
    <location>
        <begin position="174"/>
        <end position="200"/>
    </location>
</feature>
<dbReference type="InterPro" id="IPR003661">
    <property type="entry name" value="HisK_dim/P_dom"/>
</dbReference>
<dbReference type="Pfam" id="PF02518">
    <property type="entry name" value="HATPase_c"/>
    <property type="match status" value="1"/>
</dbReference>
<evidence type="ECO:0000256" key="11">
    <source>
        <dbReference type="SAM" id="Phobius"/>
    </source>
</evidence>
<evidence type="ECO:0000256" key="5">
    <source>
        <dbReference type="ARBA" id="ARBA00022741"/>
    </source>
</evidence>
<gene>
    <name evidence="16" type="ORF">SAMN02745216_04427</name>
</gene>
<feature type="domain" description="Response regulatory" evidence="13">
    <location>
        <begin position="744"/>
        <end position="862"/>
    </location>
</feature>
<dbReference type="InterPro" id="IPR001610">
    <property type="entry name" value="PAC"/>
</dbReference>
<dbReference type="SUPFAM" id="SSF55874">
    <property type="entry name" value="ATPase domain of HSP90 chaperone/DNA topoisomerase II/histidine kinase"/>
    <property type="match status" value="1"/>
</dbReference>
<dbReference type="SUPFAM" id="SSF47384">
    <property type="entry name" value="Homodimeric domain of signal transducing histidine kinase"/>
    <property type="match status" value="1"/>
</dbReference>
<evidence type="ECO:0000256" key="9">
    <source>
        <dbReference type="PROSITE-ProRule" id="PRU00169"/>
    </source>
</evidence>
<keyword evidence="6" id="KW-0418">Kinase</keyword>
<keyword evidence="4" id="KW-0808">Transferase</keyword>
<dbReference type="InterPro" id="IPR036890">
    <property type="entry name" value="HATPase_C_sf"/>
</dbReference>
<proteinExistence type="predicted"/>
<feature type="transmembrane region" description="Helical" evidence="11">
    <location>
        <begin position="6"/>
        <end position="22"/>
    </location>
</feature>
<dbReference type="Gene3D" id="3.30.565.10">
    <property type="entry name" value="Histidine kinase-like ATPase, C-terminal domain"/>
    <property type="match status" value="1"/>
</dbReference>
<dbReference type="InterPro" id="IPR001789">
    <property type="entry name" value="Sig_transdc_resp-reg_receiver"/>
</dbReference>
<dbReference type="EMBL" id="FQZU01000040">
    <property type="protein sequence ID" value="SHK98783.1"/>
    <property type="molecule type" value="Genomic_DNA"/>
</dbReference>
<dbReference type="Pfam" id="PF00072">
    <property type="entry name" value="Response_reg"/>
    <property type="match status" value="1"/>
</dbReference>
<feature type="transmembrane region" description="Helical" evidence="11">
    <location>
        <begin position="98"/>
        <end position="115"/>
    </location>
</feature>
<comment type="catalytic activity">
    <reaction evidence="1">
        <text>ATP + protein L-histidine = ADP + protein N-phospho-L-histidine.</text>
        <dbReference type="EC" id="2.7.13.3"/>
    </reaction>
</comment>
<evidence type="ECO:0000256" key="6">
    <source>
        <dbReference type="ARBA" id="ARBA00022777"/>
    </source>
</evidence>
<dbReference type="RefSeq" id="WP_073478427.1">
    <property type="nucleotide sequence ID" value="NZ_FQZU01000040.1"/>
</dbReference>
<dbReference type="InterPro" id="IPR035965">
    <property type="entry name" value="PAS-like_dom_sf"/>
</dbReference>
<feature type="transmembrane region" description="Helical" evidence="11">
    <location>
        <begin position="63"/>
        <end position="86"/>
    </location>
</feature>
<dbReference type="Gene3D" id="1.10.287.130">
    <property type="match status" value="1"/>
</dbReference>
<reference evidence="17" key="1">
    <citation type="submission" date="2016-11" db="EMBL/GenBank/DDBJ databases">
        <authorList>
            <person name="Varghese N."/>
            <person name="Submissions S."/>
        </authorList>
    </citation>
    <scope>NUCLEOTIDE SEQUENCE [LARGE SCALE GENOMIC DNA]</scope>
    <source>
        <strain evidence="17">DSM 16219</strain>
    </source>
</reference>
<dbReference type="Proteomes" id="UP000183994">
    <property type="component" value="Unassembled WGS sequence"/>
</dbReference>
<dbReference type="SMART" id="SM00388">
    <property type="entry name" value="HisKA"/>
    <property type="match status" value="1"/>
</dbReference>
<dbReference type="Pfam" id="PF08447">
    <property type="entry name" value="PAS_3"/>
    <property type="match status" value="1"/>
</dbReference>
<dbReference type="NCBIfam" id="TIGR00229">
    <property type="entry name" value="sensory_box"/>
    <property type="match status" value="2"/>
</dbReference>
<evidence type="ECO:0000313" key="16">
    <source>
        <dbReference type="EMBL" id="SHK98783.1"/>
    </source>
</evidence>
<dbReference type="InterPro" id="IPR011006">
    <property type="entry name" value="CheY-like_superfamily"/>
</dbReference>
<dbReference type="SUPFAM" id="SSF52172">
    <property type="entry name" value="CheY-like"/>
    <property type="match status" value="1"/>
</dbReference>
<evidence type="ECO:0000256" key="10">
    <source>
        <dbReference type="SAM" id="MobiDB-lite"/>
    </source>
</evidence>
<evidence type="ECO:0000259" key="12">
    <source>
        <dbReference type="PROSITE" id="PS50109"/>
    </source>
</evidence>
<dbReference type="SMART" id="SM00091">
    <property type="entry name" value="PAS"/>
    <property type="match status" value="2"/>
</dbReference>
<dbReference type="PROSITE" id="PS50110">
    <property type="entry name" value="RESPONSE_REGULATORY"/>
    <property type="match status" value="1"/>
</dbReference>
<feature type="domain" description="PAS" evidence="14">
    <location>
        <begin position="356"/>
        <end position="426"/>
    </location>
</feature>
<dbReference type="EC" id="2.7.13.3" evidence="2"/>
<evidence type="ECO:0000256" key="8">
    <source>
        <dbReference type="ARBA" id="ARBA00023012"/>
    </source>
</evidence>
<keyword evidence="7" id="KW-0067">ATP-binding</keyword>
<feature type="transmembrane region" description="Helical" evidence="11">
    <location>
        <begin position="34"/>
        <end position="51"/>
    </location>
</feature>
<keyword evidence="8" id="KW-0902">Two-component regulatory system</keyword>
<evidence type="ECO:0000259" key="14">
    <source>
        <dbReference type="PROSITE" id="PS50112"/>
    </source>
</evidence>
<protein>
    <recommendedName>
        <fullName evidence="2">histidine kinase</fullName>
        <ecNumber evidence="2">2.7.13.3</ecNumber>
    </recommendedName>
</protein>
<dbReference type="InterPro" id="IPR000014">
    <property type="entry name" value="PAS"/>
</dbReference>
<organism evidence="16 17">
    <name type="scientific">Desulfatibacillum alkenivorans DSM 16219</name>
    <dbReference type="NCBI Taxonomy" id="1121393"/>
    <lineage>
        <taxon>Bacteria</taxon>
        <taxon>Pseudomonadati</taxon>
        <taxon>Thermodesulfobacteriota</taxon>
        <taxon>Desulfobacteria</taxon>
        <taxon>Desulfobacterales</taxon>
        <taxon>Desulfatibacillaceae</taxon>
        <taxon>Desulfatibacillum</taxon>
    </lineage>
</organism>
<dbReference type="SMART" id="SM00387">
    <property type="entry name" value="HATPase_c"/>
    <property type="match status" value="1"/>
</dbReference>
<feature type="domain" description="PAC" evidence="15">
    <location>
        <begin position="303"/>
        <end position="355"/>
    </location>
</feature>
<dbReference type="PANTHER" id="PTHR43065">
    <property type="entry name" value="SENSOR HISTIDINE KINASE"/>
    <property type="match status" value="1"/>
</dbReference>
<dbReference type="Gene3D" id="3.40.50.2300">
    <property type="match status" value="1"/>
</dbReference>
<evidence type="ECO:0000259" key="13">
    <source>
        <dbReference type="PROSITE" id="PS50110"/>
    </source>
</evidence>
<feature type="domain" description="Histidine kinase" evidence="12">
    <location>
        <begin position="499"/>
        <end position="723"/>
    </location>
</feature>
<keyword evidence="17" id="KW-1185">Reference proteome</keyword>
<feature type="region of interest" description="Disordered" evidence="10">
    <location>
        <begin position="823"/>
        <end position="842"/>
    </location>
</feature>
<keyword evidence="11" id="KW-0472">Membrane</keyword>
<dbReference type="SMART" id="SM00086">
    <property type="entry name" value="PAC"/>
    <property type="match status" value="2"/>
</dbReference>
<name>A0A1M6WYN4_9BACT</name>
<dbReference type="InterPro" id="IPR013655">
    <property type="entry name" value="PAS_fold_3"/>
</dbReference>
<dbReference type="Pfam" id="PF00512">
    <property type="entry name" value="HisKA"/>
    <property type="match status" value="1"/>
</dbReference>
<keyword evidence="5" id="KW-0547">Nucleotide-binding</keyword>
<dbReference type="CDD" id="cd00082">
    <property type="entry name" value="HisKA"/>
    <property type="match status" value="1"/>
</dbReference>
<feature type="domain" description="PAS" evidence="14">
    <location>
        <begin position="239"/>
        <end position="286"/>
    </location>
</feature>
<dbReference type="STRING" id="1121393.SAMN02745216_04427"/>
<dbReference type="PRINTS" id="PR00344">
    <property type="entry name" value="BCTRLSENSOR"/>
</dbReference>
<dbReference type="InterPro" id="IPR004358">
    <property type="entry name" value="Sig_transdc_His_kin-like_C"/>
</dbReference>
<evidence type="ECO:0000256" key="3">
    <source>
        <dbReference type="ARBA" id="ARBA00022553"/>
    </source>
</evidence>
<keyword evidence="11" id="KW-0812">Transmembrane</keyword>
<dbReference type="GO" id="GO:0005524">
    <property type="term" value="F:ATP binding"/>
    <property type="evidence" value="ECO:0007669"/>
    <property type="project" value="UniProtKB-KW"/>
</dbReference>
<dbReference type="CDD" id="cd00130">
    <property type="entry name" value="PAS"/>
    <property type="match status" value="2"/>
</dbReference>
<dbReference type="Pfam" id="PF13426">
    <property type="entry name" value="PAS_9"/>
    <property type="match status" value="1"/>
</dbReference>
<dbReference type="InterPro" id="IPR005467">
    <property type="entry name" value="His_kinase_dom"/>
</dbReference>
<accession>A0A1M6WYN4</accession>
<dbReference type="PANTHER" id="PTHR43065:SF46">
    <property type="entry name" value="C4-DICARBOXYLATE TRANSPORT SENSOR PROTEIN DCTB"/>
    <property type="match status" value="1"/>
</dbReference>
<feature type="domain" description="PAC" evidence="15">
    <location>
        <begin position="428"/>
        <end position="479"/>
    </location>
</feature>
<feature type="modified residue" description="4-aspartylphosphate" evidence="9">
    <location>
        <position position="795"/>
    </location>
</feature>
<evidence type="ECO:0000256" key="1">
    <source>
        <dbReference type="ARBA" id="ARBA00000085"/>
    </source>
</evidence>
<sequence length="868" mass="97193">MTFLSSLHILSMAFGLVLAVHVTGKDFRSWTGRWCSILIVCFSIWNGGMAFKHHPLSTAELQPILSSVNAIGWIFAPGAGLCFVLAFTGREWIFRTKWFWAIFVGLPGVLLYQQFTGNIVVRHELKPFGWYGVFGDTLWAYLFLLYEIVCIVSLLGISWQYARRPHSGPRKTQARIVFFSLLLSAIPITINTALSIVFGATSVPELESIFMLIFCCGIVYAMSRYRFLDLTPSLAAESIVANMPSGMMLLNKDGVLAIANEQAMDMLGMRQGEMAGRHISEFLHEDQMVEGLRNDIVHGSNFKNREINLRTRGGDSLPVSMSRSVMKDYDGDATGIVCLATDLTYAKEKERLLRESEEKYRDLVENINEVVYSLDEKGRLTYINPRIRTLMGYHPEELLGRDFNRLVHPADLEEVAKRFRDVLAGYAWSHEFRVLDKTGEVRWVYSSNRPARKDDVIIGVQGTLMDVTGRRKSEEEKLRLETDLRRSQKMEAVGTLAGGIAHNFNNILYPIMGYAEMALEDLPEDSPVREELEGILTATHRAKDLVKQILAFSHVTKESFHPQDPRPIMDDVITFIKGVLPSTIRIETRLDDNAGFVIGDRAQLHQMLLNLCTNAYQAMASKGGVLELRLERFQPSSQEVIPGLPPGSGPYMRFSVIDTGEGMPQEVMDRIFDPYFTTKPVGEGTGMGLAVTHAMVEKHGGVIQVFSQPGKGARFDILLPAAPASRQEVKIPESHEKVLGNGERILLVDDEAAVRRVTKRALERLGYVVVEAPDGLTAWEAFQQAPDSVDLILTDLTMPGLTGEVLAQRIRKERQDMPIILISGYSESDGGGDEEADPSSSWVRMMKPLEQNQLARIVRQSLDRARSA</sequence>
<evidence type="ECO:0000256" key="2">
    <source>
        <dbReference type="ARBA" id="ARBA00012438"/>
    </source>
</evidence>
<dbReference type="CDD" id="cd00156">
    <property type="entry name" value="REC"/>
    <property type="match status" value="1"/>
</dbReference>
<dbReference type="InterPro" id="IPR003594">
    <property type="entry name" value="HATPase_dom"/>
</dbReference>
<evidence type="ECO:0000256" key="7">
    <source>
        <dbReference type="ARBA" id="ARBA00022840"/>
    </source>
</evidence>